<dbReference type="PANTHER" id="PTHR43308">
    <property type="entry name" value="OUTER MEMBRANE PROTEIN ALPHA-RELATED"/>
    <property type="match status" value="1"/>
</dbReference>
<evidence type="ECO:0000256" key="2">
    <source>
        <dbReference type="RuleBase" id="RU363072"/>
    </source>
</evidence>
<keyword evidence="7" id="KW-1185">Reference proteome</keyword>
<dbReference type="NCBIfam" id="NF033921">
    <property type="entry name" value="por_somb"/>
    <property type="match status" value="1"/>
</dbReference>
<comment type="caution">
    <text evidence="6">The sequence shown here is derived from an EMBL/GenBank/DDBJ whole genome shotgun (WGS) entry which is preliminary data.</text>
</comment>
<reference evidence="6 7" key="1">
    <citation type="submission" date="2018-06" db="EMBL/GenBank/DDBJ databases">
        <title>Comparative genomics of Brasilonema spp. strains.</title>
        <authorList>
            <person name="Alvarenga D.O."/>
            <person name="Fiore M.F."/>
            <person name="Varani A.M."/>
        </authorList>
    </citation>
    <scope>NUCLEOTIDE SEQUENCE [LARGE SCALE GENOMIC DNA]</scope>
    <source>
        <strain evidence="6 7">SPC951</strain>
    </source>
</reference>
<dbReference type="Gene3D" id="2.40.160.180">
    <property type="entry name" value="Carbohydrate-selective porin OprB"/>
    <property type="match status" value="1"/>
</dbReference>
<proteinExistence type="inferred from homology"/>
<dbReference type="EMBL" id="QMEB01000187">
    <property type="protein sequence ID" value="NMG21715.1"/>
    <property type="molecule type" value="Genomic_DNA"/>
</dbReference>
<dbReference type="Pfam" id="PF00395">
    <property type="entry name" value="SLH"/>
    <property type="match status" value="1"/>
</dbReference>
<dbReference type="InterPro" id="IPR007049">
    <property type="entry name" value="Carb-sel_porin_OprB"/>
</dbReference>
<evidence type="ECO:0000256" key="1">
    <source>
        <dbReference type="ARBA" id="ARBA00008769"/>
    </source>
</evidence>
<dbReference type="Proteomes" id="UP000718564">
    <property type="component" value="Unassembled WGS sequence"/>
</dbReference>
<dbReference type="InterPro" id="IPR047684">
    <property type="entry name" value="Por_som-like"/>
</dbReference>
<dbReference type="PROSITE" id="PS51272">
    <property type="entry name" value="SLH"/>
    <property type="match status" value="1"/>
</dbReference>
<evidence type="ECO:0000259" key="5">
    <source>
        <dbReference type="PROSITE" id="PS51272"/>
    </source>
</evidence>
<gene>
    <name evidence="6" type="ORF">DP116_20615</name>
</gene>
<accession>A0ABX1PB95</accession>
<dbReference type="InterPro" id="IPR038673">
    <property type="entry name" value="OprB_sf"/>
</dbReference>
<name>A0ABX1PB95_9CYAN</name>
<comment type="similarity">
    <text evidence="1 2">Belongs to the OprB family.</text>
</comment>
<evidence type="ECO:0000256" key="4">
    <source>
        <dbReference type="SAM" id="MobiDB-lite"/>
    </source>
</evidence>
<keyword evidence="3" id="KW-0175">Coiled coil</keyword>
<dbReference type="InterPro" id="IPR051465">
    <property type="entry name" value="Cell_Envelope_Struct_Comp"/>
</dbReference>
<organism evidence="6 7">
    <name type="scientific">Brasilonema bromeliae SPC951</name>
    <dbReference type="NCBI Taxonomy" id="385972"/>
    <lineage>
        <taxon>Bacteria</taxon>
        <taxon>Bacillati</taxon>
        <taxon>Cyanobacteriota</taxon>
        <taxon>Cyanophyceae</taxon>
        <taxon>Nostocales</taxon>
        <taxon>Scytonemataceae</taxon>
        <taxon>Brasilonema</taxon>
        <taxon>Bromeliae group (in: Brasilonema)</taxon>
    </lineage>
</organism>
<feature type="coiled-coil region" evidence="3">
    <location>
        <begin position="208"/>
        <end position="242"/>
    </location>
</feature>
<sequence>MEFSLKQSLRQRIRSRNFLAWSLLIWGIPSQIVFFPKPANSLPNPKQQETAVSIFSDENDLYEVRIPEKFEESAGSATAADFSEASVTSFDTESESINKSGNLNINAQVSDQQSPANESGNPDRNTNTSPQQPSVSELSDVQPTDWAYQALRSLMERYGILSGYPDHTFRGNRPMSRYEFAAGLLATMDKLDSLVANGIRNQSIQEDLITLQRLQREYRLALDDLQKRLNRIDDRVTRLEAKRFSATTKLQGQAIVAFTQGSNANSTIVSRERLNLLTSFNSKDLLFTQLESGNNGGDAIARAHKRKNLNLLGTSGLIASGGGLDYVDVDSDLKLRRLYYSFRPLSDLSVTIGAKMSPRDFIDRNRYANNEAVDFSSSFFLNNPLIVQNQIDRNGGAGVAISWNPGGSPLTFRSLYIAADANLANSNASGGLFKDRYQASAEVEYSLSNQLALRLQYTRAEINNTDINAFGVNAEYALNRNIGVFTRLGFGSYQGFNTAINQNLDINPFSWAVGFGIRNLVIPGTFGGLAVGQPFVTDGLGNTTQTNIEAFYNLELSDNVSITPTFSVVTNANNDSSNNTIWQGALRTVISF</sequence>
<evidence type="ECO:0000256" key="3">
    <source>
        <dbReference type="SAM" id="Coils"/>
    </source>
</evidence>
<feature type="region of interest" description="Disordered" evidence="4">
    <location>
        <begin position="110"/>
        <end position="141"/>
    </location>
</feature>
<dbReference type="InterPro" id="IPR001119">
    <property type="entry name" value="SLH_dom"/>
</dbReference>
<dbReference type="SUPFAM" id="SSF56935">
    <property type="entry name" value="Porins"/>
    <property type="match status" value="1"/>
</dbReference>
<dbReference type="RefSeq" id="WP_169156945.1">
    <property type="nucleotide sequence ID" value="NZ_CAWPJE010000182.1"/>
</dbReference>
<protein>
    <submittedName>
        <fullName evidence="6">Porin</fullName>
    </submittedName>
</protein>
<dbReference type="PANTHER" id="PTHR43308:SF1">
    <property type="entry name" value="OUTER MEMBRANE PROTEIN ALPHA"/>
    <property type="match status" value="1"/>
</dbReference>
<dbReference type="Pfam" id="PF04966">
    <property type="entry name" value="OprB"/>
    <property type="match status" value="1"/>
</dbReference>
<evidence type="ECO:0000313" key="6">
    <source>
        <dbReference type="EMBL" id="NMG21715.1"/>
    </source>
</evidence>
<evidence type="ECO:0000313" key="7">
    <source>
        <dbReference type="Proteomes" id="UP000718564"/>
    </source>
</evidence>
<feature type="domain" description="SLH" evidence="5">
    <location>
        <begin position="134"/>
        <end position="198"/>
    </location>
</feature>